<dbReference type="Pfam" id="PF18475">
    <property type="entry name" value="PIN7"/>
    <property type="match status" value="1"/>
</dbReference>
<feature type="domain" description="PIN-like" evidence="1">
    <location>
        <begin position="16"/>
        <end position="114"/>
    </location>
</feature>
<dbReference type="EMBL" id="CP055983">
    <property type="protein sequence ID" value="QMS41738.1"/>
    <property type="molecule type" value="Genomic_DNA"/>
</dbReference>
<geneLocation type="plasmid" evidence="3">
    <name>prhb01-c20_3</name>
</geneLocation>
<proteinExistence type="predicted"/>
<accession>A0A7D7PB44</accession>
<dbReference type="AlphaFoldDB" id="A0A7D7PB44"/>
<gene>
    <name evidence="2" type="ORF">HVV39_27710</name>
</gene>
<sequence>MEKINRGKDTERCIALIDYENCSNLKNISLKEYTELIIFTGPLQQNVVLPVNSFPDNLKISIRQTSGVSKNNVDFHLVLELGRMTCCGERDNTYHIISADKGYDGIIQTLRRQGIQCCRVTPERTVLAVSPVICIDVIVRWVDKIQLYARESRNMPASVKSFNNYLKSQMRKEWSETLAKDIRDELIRRRVIKVKESKITWSSLSNRK</sequence>
<keyword evidence="2" id="KW-0614">Plasmid</keyword>
<evidence type="ECO:0000313" key="2">
    <source>
        <dbReference type="EMBL" id="QMS41738.1"/>
    </source>
</evidence>
<name>A0A7D7PB44_ECOLX</name>
<organism evidence="2 3">
    <name type="scientific">Escherichia coli</name>
    <dbReference type="NCBI Taxonomy" id="562"/>
    <lineage>
        <taxon>Bacteria</taxon>
        <taxon>Pseudomonadati</taxon>
        <taxon>Pseudomonadota</taxon>
        <taxon>Gammaproteobacteria</taxon>
        <taxon>Enterobacterales</taxon>
        <taxon>Enterobacteriaceae</taxon>
        <taxon>Escherichia</taxon>
    </lineage>
</organism>
<evidence type="ECO:0000259" key="1">
    <source>
        <dbReference type="Pfam" id="PF18475"/>
    </source>
</evidence>
<reference evidence="2 3" key="1">
    <citation type="submission" date="2020-06" db="EMBL/GenBank/DDBJ databases">
        <title>REHAB project genomes.</title>
        <authorList>
            <person name="Shaw L.P."/>
        </authorList>
    </citation>
    <scope>NUCLEOTIDE SEQUENCE [LARGE SCALE GENOMIC DNA]</scope>
    <source>
        <strain evidence="2 3">RHB01-C20</strain>
        <plasmid evidence="3">prhb01-c20_3</plasmid>
    </source>
</reference>
<dbReference type="InterPro" id="IPR041494">
    <property type="entry name" value="PIN7"/>
</dbReference>
<protein>
    <recommendedName>
        <fullName evidence="1">PIN-like domain-containing protein</fullName>
    </recommendedName>
</protein>
<evidence type="ECO:0000313" key="3">
    <source>
        <dbReference type="Proteomes" id="UP000514533"/>
    </source>
</evidence>
<dbReference type="Proteomes" id="UP000514533">
    <property type="component" value="Plasmid pRHB01-C20_3"/>
</dbReference>